<dbReference type="AlphaFoldDB" id="A0A8A3PHZ0"/>
<dbReference type="InterPro" id="IPR041332">
    <property type="entry name" value="Pan3_CK"/>
</dbReference>
<feature type="coiled-coil region" evidence="8">
    <location>
        <begin position="672"/>
        <end position="710"/>
    </location>
</feature>
<dbReference type="PANTHER" id="PTHR12272">
    <property type="entry name" value="DEADENYLATION COMPLEX SUBUNIT PAN3"/>
    <property type="match status" value="1"/>
</dbReference>
<dbReference type="HAMAP" id="MF_03181">
    <property type="entry name" value="PAN3"/>
    <property type="match status" value="1"/>
</dbReference>
<dbReference type="FunFam" id="1.10.287.3700:FF:000001">
    <property type="entry name" value="PAN2-PAN3 deadenylation complex subunit PAN3"/>
    <property type="match status" value="1"/>
</dbReference>
<evidence type="ECO:0000256" key="9">
    <source>
        <dbReference type="SAM" id="MobiDB-lite"/>
    </source>
</evidence>
<evidence type="ECO:0000259" key="10">
    <source>
        <dbReference type="Pfam" id="PF18101"/>
    </source>
</evidence>
<comment type="domain">
    <text evidence="8">The N-terminal zinc finger binds to poly(A) RNA.</text>
</comment>
<feature type="region of interest" description="Disordered" evidence="9">
    <location>
        <begin position="14"/>
        <end position="133"/>
    </location>
</feature>
<dbReference type="PANTHER" id="PTHR12272:SF11">
    <property type="entry name" value="PAN2-PAN3 DEADENYLATION COMPLEX SUBUNIT PAN3"/>
    <property type="match status" value="1"/>
</dbReference>
<feature type="compositionally biased region" description="Polar residues" evidence="9">
    <location>
        <begin position="202"/>
        <end position="218"/>
    </location>
</feature>
<keyword evidence="7 8" id="KW-0175">Coiled coil</keyword>
<feature type="region of interest" description="Knob domain" evidence="8">
    <location>
        <begin position="711"/>
        <end position="808"/>
    </location>
</feature>
<feature type="domain" description="Pan3 C-terminal knob" evidence="10">
    <location>
        <begin position="664"/>
        <end position="800"/>
    </location>
</feature>
<feature type="binding site" evidence="8">
    <location>
        <position position="456"/>
    </location>
    <ligand>
        <name>ATP</name>
        <dbReference type="ChEBI" id="CHEBI:30616"/>
    </ligand>
</feature>
<evidence type="ECO:0000256" key="8">
    <source>
        <dbReference type="HAMAP-Rule" id="MF_03181"/>
    </source>
</evidence>
<evidence type="ECO:0000256" key="2">
    <source>
        <dbReference type="ARBA" id="ARBA00022490"/>
    </source>
</evidence>
<dbReference type="Gene3D" id="1.10.510.10">
    <property type="entry name" value="Transferase(Phosphotransferase) domain 1"/>
    <property type="match status" value="1"/>
</dbReference>
<comment type="domain">
    <text evidence="8">Contains a pseudokinase domain. The protein kinase domain is predicted to be catalytically inactive because some of the residues important for catalytic activity are substituted and it lacks the equivalent of the binding site for a peptide substrate. However, it has retained an ATP-binding site and ATP-binding is required for mRNA degradation, stimulating the activity of the PAN2 nuclease in vitro. The nucleotide-binding site is juxtaposed to the RNase active site of PAN2 in the complex and may actually bind nucleosides of a poly(A) RNA rather than ATP, feeding the poly(A)-tail to the active site of the deadenylase and thus increasing the efficiency with which this distributive enzyme degrades oligo(A) RNAs.</text>
</comment>
<dbReference type="OrthoDB" id="204958at2759"/>
<evidence type="ECO:0000256" key="4">
    <source>
        <dbReference type="ARBA" id="ARBA00022741"/>
    </source>
</evidence>
<feature type="region of interest" description="Disordered" evidence="9">
    <location>
        <begin position="145"/>
        <end position="250"/>
    </location>
</feature>
<keyword evidence="3 8" id="KW-0507">mRNA processing</keyword>
<feature type="region of interest" description="Disordered" evidence="9">
    <location>
        <begin position="264"/>
        <end position="314"/>
    </location>
</feature>
<keyword evidence="12" id="KW-1185">Reference proteome</keyword>
<feature type="binding site" evidence="8">
    <location>
        <begin position="566"/>
        <end position="567"/>
    </location>
    <ligand>
        <name>ATP</name>
        <dbReference type="ChEBI" id="CHEBI:30616"/>
    </ligand>
</feature>
<dbReference type="GO" id="GO:0006397">
    <property type="term" value="P:mRNA processing"/>
    <property type="evidence" value="ECO:0007669"/>
    <property type="project" value="UniProtKB-KW"/>
</dbReference>
<name>A0A8A3PHZ0_9HELO</name>
<evidence type="ECO:0000313" key="12">
    <source>
        <dbReference type="Proteomes" id="UP000672032"/>
    </source>
</evidence>
<dbReference type="InterPro" id="IPR011009">
    <property type="entry name" value="Kinase-like_dom_sf"/>
</dbReference>
<evidence type="ECO:0000256" key="5">
    <source>
        <dbReference type="ARBA" id="ARBA00022771"/>
    </source>
</evidence>
<dbReference type="GO" id="GO:0000932">
    <property type="term" value="C:P-body"/>
    <property type="evidence" value="ECO:0007669"/>
    <property type="project" value="TreeGrafter"/>
</dbReference>
<dbReference type="GO" id="GO:0031251">
    <property type="term" value="C:PAN complex"/>
    <property type="evidence" value="ECO:0007669"/>
    <property type="project" value="UniProtKB-UniRule"/>
</dbReference>
<reference evidence="11" key="1">
    <citation type="submission" date="2020-10" db="EMBL/GenBank/DDBJ databases">
        <title>Genome Sequence of Monilinia vaccinii-corymbosi Sheds Light on Mummy Berry Disease Infection of Blueberry and Mating Type.</title>
        <authorList>
            <person name="Yow A.G."/>
            <person name="Zhang Y."/>
            <person name="Bansal K."/>
            <person name="Eacker S.M."/>
            <person name="Sullivan S."/>
            <person name="Liachko I."/>
            <person name="Cubeta M.A."/>
            <person name="Rollins J.A."/>
            <person name="Ashrafi H."/>
        </authorList>
    </citation>
    <scope>NUCLEOTIDE SEQUENCE</scope>
    <source>
        <strain evidence="11">RL-1</strain>
    </source>
</reference>
<sequence>METIRSLRRLIGLHVDSSEEDKDEYEAGDGEVDEDQDEEEILNVQDQPLASITPKTKRKKRKNHRGPTRSSISIEAPSMLESGTIYSVLDENQQLPNSSELDTTPRKKKQLKIPSHPQCSAKPSGTTFNVPHHWVSRHPNFPAAPFAPAPSNVEPSPNAPSGATGRPFKFISRHRRPGSESSTMFAKNGRLEDHTHTPNPQPGQNSIPRRPASCSSLFKTDFGNDRPKKTLNVDSPSFTPAAAPATNKASSITSQAVNAAPFTPRKLTSGTATPTAQLDPGIPQFNPTSREFTQSYDPSQNIPTNGGTNELPYGSFTMSGVSQAISNAFSNPYSDEIGNLTSSGPGFYQQQQSYNVQLPLNYHFYAPIGPHKEDLTAYQRSIHDLFLPDRLREELQRKSEASLQVMPNAALPSIPGSYHSLVALDTSPIRSATVFGYPSWVYKAISVKNGKHYCLRRLEGFHLTNEKAIRAVKDWSKVNSAGVVSFIDAFTTRQFNDGSSLIIVTNYHPLSKPLSEVHFATTSTHRYGNRASRISEETLWAYIVQLTIAIKAVHDAKLAVRCMHLSKVILTEKNRIRLNACSVFDILQYDQQRPIKELQDEDLNLFGTLMLSLATVNASITPQTNTQIIQSHVDSISRYYSAELVDTIRWLLTPPSPTETKDLQTFMRGISGRMATVFDSSLQANDELTSDLCRELENARLVRLMTKLGNINERYEFDNDPMWSENGDRYILKLFRDYVFHQVDAEGRPVTDMAWVLKCLNKLDAGTEERIQLTSRDGESSFIVSFKEIKKQIAAAWGDLQKPQKRGF</sequence>
<dbReference type="SUPFAM" id="SSF56112">
    <property type="entry name" value="Protein kinase-like (PK-like)"/>
    <property type="match status" value="1"/>
</dbReference>
<evidence type="ECO:0000256" key="7">
    <source>
        <dbReference type="ARBA" id="ARBA00023054"/>
    </source>
</evidence>
<feature type="compositionally biased region" description="Basic residues" evidence="9">
    <location>
        <begin position="55"/>
        <end position="67"/>
    </location>
</feature>
<keyword evidence="5" id="KW-0479">Metal-binding</keyword>
<keyword evidence="5" id="KW-0862">Zinc</keyword>
<keyword evidence="5" id="KW-0863">Zinc-finger</keyword>
<evidence type="ECO:0000313" key="11">
    <source>
        <dbReference type="EMBL" id="QSZ34653.1"/>
    </source>
</evidence>
<dbReference type="EMBL" id="CP063409">
    <property type="protein sequence ID" value="QSZ34653.1"/>
    <property type="molecule type" value="Genomic_DNA"/>
</dbReference>
<dbReference type="GO" id="GO:0008270">
    <property type="term" value="F:zinc ion binding"/>
    <property type="evidence" value="ECO:0007669"/>
    <property type="project" value="UniProtKB-KW"/>
</dbReference>
<feature type="compositionally biased region" description="Polar residues" evidence="9">
    <location>
        <begin position="266"/>
        <end position="276"/>
    </location>
</feature>
<feature type="compositionally biased region" description="Polar residues" evidence="9">
    <location>
        <begin position="90"/>
        <end position="102"/>
    </location>
</feature>
<comment type="domain">
    <text evidence="8">The pseudokinase domain, the coiled-coil (CC), and C-terminal knob domain (CK) form a structural unit (PKC) that forms an extensive high-affinity interaction surface for PAN2.</text>
</comment>
<evidence type="ECO:0000256" key="1">
    <source>
        <dbReference type="ARBA" id="ARBA00004496"/>
    </source>
</evidence>
<comment type="subcellular location">
    <subcellularLocation>
        <location evidence="1 8">Cytoplasm</location>
    </subcellularLocation>
</comment>
<feature type="compositionally biased region" description="Polar residues" evidence="9">
    <location>
        <begin position="117"/>
        <end position="129"/>
    </location>
</feature>
<organism evidence="11 12">
    <name type="scientific">Monilinia vaccinii-corymbosi</name>
    <dbReference type="NCBI Taxonomy" id="61207"/>
    <lineage>
        <taxon>Eukaryota</taxon>
        <taxon>Fungi</taxon>
        <taxon>Dikarya</taxon>
        <taxon>Ascomycota</taxon>
        <taxon>Pezizomycotina</taxon>
        <taxon>Leotiomycetes</taxon>
        <taxon>Helotiales</taxon>
        <taxon>Sclerotiniaceae</taxon>
        <taxon>Monilinia</taxon>
    </lineage>
</organism>
<dbReference type="GO" id="GO:0000289">
    <property type="term" value="P:nuclear-transcribed mRNA poly(A) tail shortening"/>
    <property type="evidence" value="ECO:0007669"/>
    <property type="project" value="UniProtKB-UniRule"/>
</dbReference>
<feature type="compositionally biased region" description="Acidic residues" evidence="9">
    <location>
        <begin position="18"/>
        <end position="41"/>
    </location>
</feature>
<dbReference type="InterPro" id="IPR030844">
    <property type="entry name" value="PAN3"/>
</dbReference>
<comment type="subunit">
    <text evidence="8">Homodimer. Forms a heterotrimer with a catalytic subunit PAN2 to form the poly(A)-nuclease (PAN) deadenylation complex. Interacts (via PAM-2 motif) with poly(A)-binding protein PAB1 (via PABC domain), conferring substrate specificity of the enzyme complex.</text>
</comment>
<comment type="caution">
    <text evidence="8">Lacks conserved residue(s) required for the propagation of feature annotation.</text>
</comment>
<evidence type="ECO:0000256" key="6">
    <source>
        <dbReference type="ARBA" id="ARBA00022840"/>
    </source>
</evidence>
<feature type="compositionally biased region" description="Polar residues" evidence="9">
    <location>
        <begin position="44"/>
        <end position="54"/>
    </location>
</feature>
<comment type="function">
    <text evidence="8">Regulatory subunit of the poly(A)-nuclease (PAN) deadenylation complex, one of two cytoplasmic mRNA deadenylases involved in mRNA turnover. PAN specifically shortens poly(A) tails of RNA and the activity is stimulated by poly(A)-binding protein PAB1. PAN deadenylation is followed by rapid degradation of the shortened mRNA tails by the CCR4-NOT complex. Deadenylated mRNAs are then degraded by two alternative mechanisms, namely exosome-mediated 3'-5' exonucleolytic degradation, or deadenlyation-dependent mRNA decaping and subsequent 5'-3' exonucleolytic degradation by XRN1. May also be involved in post-transcriptional maturation of mRNA poly(A) tails. PAN3 acts as a positive regulator for PAN activity, recruiting the catalytic subunit PAN2 to mRNA via its interaction with RNA and with PAB1.</text>
</comment>
<evidence type="ECO:0000256" key="3">
    <source>
        <dbReference type="ARBA" id="ARBA00022664"/>
    </source>
</evidence>
<dbReference type="GO" id="GO:0008143">
    <property type="term" value="F:poly(A) binding"/>
    <property type="evidence" value="ECO:0007669"/>
    <property type="project" value="TreeGrafter"/>
</dbReference>
<dbReference type="Gene3D" id="1.20.5.5160">
    <property type="match status" value="1"/>
</dbReference>
<proteinExistence type="inferred from homology"/>
<keyword evidence="2 8" id="KW-0963">Cytoplasm</keyword>
<dbReference type="Proteomes" id="UP000672032">
    <property type="component" value="Chromosome 5"/>
</dbReference>
<keyword evidence="6 8" id="KW-0067">ATP-binding</keyword>
<dbReference type="Pfam" id="PF18101">
    <property type="entry name" value="Pan3_CK"/>
    <property type="match status" value="1"/>
</dbReference>
<dbReference type="Gene3D" id="1.10.287.3700">
    <property type="match status" value="1"/>
</dbReference>
<gene>
    <name evidence="8" type="primary">PAN3</name>
    <name evidence="11" type="ORF">DSL72_007507</name>
</gene>
<accession>A0A8A3PHZ0</accession>
<comment type="similarity">
    <text evidence="8">Belongs to the protein kinase superfamily. PAN3 family.</text>
</comment>
<keyword evidence="4 8" id="KW-0547">Nucleotide-binding</keyword>
<protein>
    <recommendedName>
        <fullName evidence="8">PAN2-PAN3 deadenylation complex subunit PAN3</fullName>
    </recommendedName>
    <alternativeName>
        <fullName evidence="8">PAB1P-dependent poly(A)-specific ribonuclease</fullName>
    </alternativeName>
    <alternativeName>
        <fullName evidence="8">Poly(A)-nuclease deadenylation complex subunit 3</fullName>
        <shortName evidence="8">PAN deadenylation complex subunit 3</shortName>
    </alternativeName>
</protein>
<feature type="compositionally biased region" description="Polar residues" evidence="9">
    <location>
        <begin position="285"/>
        <end position="308"/>
    </location>
</feature>
<dbReference type="GO" id="GO:0005524">
    <property type="term" value="F:ATP binding"/>
    <property type="evidence" value="ECO:0007669"/>
    <property type="project" value="UniProtKB-UniRule"/>
</dbReference>